<dbReference type="Gene3D" id="2.30.24.10">
    <property type="entry name" value="CAT RNA-binding domain"/>
    <property type="match status" value="1"/>
</dbReference>
<dbReference type="SUPFAM" id="SSF50151">
    <property type="entry name" value="SacY-like RNA-binding domain"/>
    <property type="match status" value="1"/>
</dbReference>
<dbReference type="AlphaFoldDB" id="A0A124DXR9"/>
<evidence type="ECO:0000313" key="4">
    <source>
        <dbReference type="Proteomes" id="UP000069697"/>
    </source>
</evidence>
<dbReference type="InterPro" id="IPR050661">
    <property type="entry name" value="BglG_antiterminators"/>
</dbReference>
<dbReference type="Proteomes" id="UP000069697">
    <property type="component" value="Unassembled WGS sequence"/>
</dbReference>
<dbReference type="InterPro" id="IPR036634">
    <property type="entry name" value="PRD_sf"/>
</dbReference>
<name>A0A124DXR9_PAEAM</name>
<accession>A0A124DXR9</accession>
<dbReference type="Pfam" id="PF00874">
    <property type="entry name" value="PRD"/>
    <property type="match status" value="2"/>
</dbReference>
<evidence type="ECO:0000259" key="2">
    <source>
        <dbReference type="PROSITE" id="PS51372"/>
    </source>
</evidence>
<dbReference type="SMART" id="SM01061">
    <property type="entry name" value="CAT_RBD"/>
    <property type="match status" value="1"/>
</dbReference>
<dbReference type="PROSITE" id="PS51372">
    <property type="entry name" value="PRD_2"/>
    <property type="match status" value="2"/>
</dbReference>
<dbReference type="PANTHER" id="PTHR30185:SF15">
    <property type="entry name" value="CRYPTIC BETA-GLUCOSIDE BGL OPERON ANTITERMINATOR"/>
    <property type="match status" value="1"/>
</dbReference>
<dbReference type="NCBIfam" id="NF046042">
    <property type="entry name" value="LicT"/>
    <property type="match status" value="1"/>
</dbReference>
<feature type="domain" description="PRD" evidence="2">
    <location>
        <begin position="65"/>
        <end position="170"/>
    </location>
</feature>
<dbReference type="InterPro" id="IPR004341">
    <property type="entry name" value="CAT_RNA-bd_dom"/>
</dbReference>
<dbReference type="EMBL" id="BCNV01000001">
    <property type="protein sequence ID" value="GAS81948.1"/>
    <property type="molecule type" value="Genomic_DNA"/>
</dbReference>
<dbReference type="InterPro" id="IPR011608">
    <property type="entry name" value="PRD"/>
</dbReference>
<dbReference type="Gene3D" id="1.10.1790.10">
    <property type="entry name" value="PRD domain"/>
    <property type="match status" value="2"/>
</dbReference>
<dbReference type="PANTHER" id="PTHR30185">
    <property type="entry name" value="CRYPTIC BETA-GLUCOSIDE BGL OPERON ANTITERMINATOR"/>
    <property type="match status" value="1"/>
</dbReference>
<evidence type="ECO:0000313" key="3">
    <source>
        <dbReference type="EMBL" id="GAS81948.1"/>
    </source>
</evidence>
<sequence length="278" mass="32656">MIIQKIFNNNAIVAKDALREEFVVMGKGVGFKKSVGDALDENLIEKLFILKPNETSEKFKTLLEDIPTDYVALCYDIIEYAINRLKTPLSDYIYVTLTDHINNMIKLYDEGIKIVNPLTWEIKKIYPKEFEVGLKALEFIEESIGKRFPEDEAANIAQHLINPKVNSEYPEIADLGRQLEKINDILSIIQYTFNLVLDEKEVSYERFISHLKFFFQSLNQRREALIEDDFLFRQVRTKYTKAYECMLKIEKYLNTTLSDEDQLYLTIHIERITRKSIE</sequence>
<evidence type="ECO:0000256" key="1">
    <source>
        <dbReference type="ARBA" id="ARBA00022737"/>
    </source>
</evidence>
<organism evidence="3 4">
    <name type="scientific">Paenibacillus amylolyticus</name>
    <dbReference type="NCBI Taxonomy" id="1451"/>
    <lineage>
        <taxon>Bacteria</taxon>
        <taxon>Bacillati</taxon>
        <taxon>Bacillota</taxon>
        <taxon>Bacilli</taxon>
        <taxon>Bacillales</taxon>
        <taxon>Paenibacillaceae</taxon>
        <taxon>Paenibacillus</taxon>
    </lineage>
</organism>
<protein>
    <submittedName>
        <fullName evidence="3">Transcription antiterminator LicT</fullName>
    </submittedName>
</protein>
<dbReference type="RefSeq" id="WP_062834574.1">
    <property type="nucleotide sequence ID" value="NZ_BCNV01000001.1"/>
</dbReference>
<reference evidence="4" key="2">
    <citation type="submission" date="2016-01" db="EMBL/GenBank/DDBJ databases">
        <title>Draft Genome Sequence of Paenibacillus amylolyticus Heshi-A3 that Was Isolated from Fermented Rice Bran with Aging Salted Mackerel, Which Was Named Heshiko as Traditional Fermented Seafood in Japan.</title>
        <authorList>
            <person name="Akuzawa S."/>
            <person name="Nakagawa J."/>
            <person name="Kanekatsu T."/>
            <person name="Kubota E."/>
            <person name="Ohtake R."/>
            <person name="Suzuki T."/>
            <person name="Kanesaki Y."/>
        </authorList>
    </citation>
    <scope>NUCLEOTIDE SEQUENCE [LARGE SCALE GENOMIC DNA]</scope>
    <source>
        <strain evidence="4">Heshi-A3</strain>
    </source>
</reference>
<dbReference type="Pfam" id="PF03123">
    <property type="entry name" value="CAT_RBD"/>
    <property type="match status" value="1"/>
</dbReference>
<feature type="domain" description="PRD" evidence="2">
    <location>
        <begin position="173"/>
        <end position="278"/>
    </location>
</feature>
<dbReference type="GO" id="GO:0006355">
    <property type="term" value="P:regulation of DNA-templated transcription"/>
    <property type="evidence" value="ECO:0007669"/>
    <property type="project" value="InterPro"/>
</dbReference>
<comment type="caution">
    <text evidence="3">The sequence shown here is derived from an EMBL/GenBank/DDBJ whole genome shotgun (WGS) entry which is preliminary data.</text>
</comment>
<dbReference type="GO" id="GO:0003723">
    <property type="term" value="F:RNA binding"/>
    <property type="evidence" value="ECO:0007669"/>
    <property type="project" value="InterPro"/>
</dbReference>
<proteinExistence type="predicted"/>
<dbReference type="SUPFAM" id="SSF63520">
    <property type="entry name" value="PTS-regulatory domain, PRD"/>
    <property type="match status" value="2"/>
</dbReference>
<reference evidence="3 4" key="1">
    <citation type="journal article" date="2016" name="Genome Announc.">
        <title>Draft Genome Sequence of Paenibacillus amylolyticus Heshi-A3, Isolated from Fermented Rice Bran in a Japanese Fermented Seafood Dish.</title>
        <authorList>
            <person name="Akuzawa S."/>
            <person name="Nagaoka J."/>
            <person name="Kanekatsu M."/>
            <person name="Kubota E."/>
            <person name="Ohtake R."/>
            <person name="Suzuki T."/>
            <person name="Kanesaki Y."/>
        </authorList>
    </citation>
    <scope>NUCLEOTIDE SEQUENCE [LARGE SCALE GENOMIC DNA]</scope>
    <source>
        <strain evidence="3 4">Heshi-A3</strain>
    </source>
</reference>
<keyword evidence="1" id="KW-0677">Repeat</keyword>
<dbReference type="InterPro" id="IPR036650">
    <property type="entry name" value="CAT_RNA-bd_dom_sf"/>
</dbReference>
<gene>
    <name evidence="3" type="ORF">PAHA3_2022</name>
</gene>